<dbReference type="SUPFAM" id="SSF52242">
    <property type="entry name" value="Cobalamin (vitamin B12)-binding domain"/>
    <property type="match status" value="1"/>
</dbReference>
<dbReference type="InterPro" id="IPR036724">
    <property type="entry name" value="Cobalamin-bd_sf"/>
</dbReference>
<protein>
    <submittedName>
        <fullName evidence="10">Uncharacterized protein</fullName>
    </submittedName>
</protein>
<dbReference type="SMART" id="SM00729">
    <property type="entry name" value="Elp3"/>
    <property type="match status" value="1"/>
</dbReference>
<keyword evidence="3" id="KW-0808">Transferase</keyword>
<dbReference type="CDD" id="cd02068">
    <property type="entry name" value="radical_SAM_B12_BD"/>
    <property type="match status" value="1"/>
</dbReference>
<keyword evidence="4" id="KW-0949">S-adenosyl-L-methionine</keyword>
<feature type="domain" description="Radical SAM core" evidence="9">
    <location>
        <begin position="181"/>
        <end position="404"/>
    </location>
</feature>
<evidence type="ECO:0000256" key="4">
    <source>
        <dbReference type="ARBA" id="ARBA00022691"/>
    </source>
</evidence>
<dbReference type="GO" id="GO:0046872">
    <property type="term" value="F:metal ion binding"/>
    <property type="evidence" value="ECO:0007669"/>
    <property type="project" value="UniProtKB-KW"/>
</dbReference>
<dbReference type="SFLD" id="SFLDS00029">
    <property type="entry name" value="Radical_SAM"/>
    <property type="match status" value="1"/>
</dbReference>
<dbReference type="PANTHER" id="PTHR43409">
    <property type="entry name" value="ANAEROBIC MAGNESIUM-PROTOPORPHYRIN IX MONOMETHYL ESTER CYCLASE-RELATED"/>
    <property type="match status" value="1"/>
</dbReference>
<dbReference type="InterPro" id="IPR006158">
    <property type="entry name" value="Cobalamin-bd"/>
</dbReference>
<dbReference type="SUPFAM" id="SSF102114">
    <property type="entry name" value="Radical SAM enzymes"/>
    <property type="match status" value="1"/>
</dbReference>
<evidence type="ECO:0000313" key="11">
    <source>
        <dbReference type="Proteomes" id="UP000177947"/>
    </source>
</evidence>
<comment type="caution">
    <text evidence="10">The sequence shown here is derived from an EMBL/GenBank/DDBJ whole genome shotgun (WGS) entry which is preliminary data.</text>
</comment>
<dbReference type="Pfam" id="PF04055">
    <property type="entry name" value="Radical_SAM"/>
    <property type="match status" value="1"/>
</dbReference>
<dbReference type="GO" id="GO:0051539">
    <property type="term" value="F:4 iron, 4 sulfur cluster binding"/>
    <property type="evidence" value="ECO:0007669"/>
    <property type="project" value="UniProtKB-KW"/>
</dbReference>
<dbReference type="InterPro" id="IPR034466">
    <property type="entry name" value="Methyltransferase_Class_B"/>
</dbReference>
<evidence type="ECO:0000313" key="10">
    <source>
        <dbReference type="EMBL" id="OGD38821.1"/>
    </source>
</evidence>
<dbReference type="InterPro" id="IPR007197">
    <property type="entry name" value="rSAM"/>
</dbReference>
<dbReference type="Proteomes" id="UP000177947">
    <property type="component" value="Unassembled WGS sequence"/>
</dbReference>
<dbReference type="SFLD" id="SFLDG01123">
    <property type="entry name" value="methyltransferase_(Class_B)"/>
    <property type="match status" value="1"/>
</dbReference>
<feature type="domain" description="B12-binding" evidence="8">
    <location>
        <begin position="8"/>
        <end position="139"/>
    </location>
</feature>
<evidence type="ECO:0000256" key="6">
    <source>
        <dbReference type="ARBA" id="ARBA00023004"/>
    </source>
</evidence>
<keyword evidence="5" id="KW-0479">Metal-binding</keyword>
<dbReference type="PANTHER" id="PTHR43409:SF7">
    <property type="entry name" value="BLL1977 PROTEIN"/>
    <property type="match status" value="1"/>
</dbReference>
<dbReference type="EMBL" id="MEYQ01000029">
    <property type="protein sequence ID" value="OGD38821.1"/>
    <property type="molecule type" value="Genomic_DNA"/>
</dbReference>
<evidence type="ECO:0000259" key="8">
    <source>
        <dbReference type="PROSITE" id="PS51332"/>
    </source>
</evidence>
<keyword evidence="6" id="KW-0408">Iron</keyword>
<dbReference type="InterPro" id="IPR058240">
    <property type="entry name" value="rSAM_sf"/>
</dbReference>
<keyword evidence="2" id="KW-0489">Methyltransferase</keyword>
<evidence type="ECO:0000256" key="5">
    <source>
        <dbReference type="ARBA" id="ARBA00022723"/>
    </source>
</evidence>
<dbReference type="PROSITE" id="PS51918">
    <property type="entry name" value="RADICAL_SAM"/>
    <property type="match status" value="1"/>
</dbReference>
<organism evidence="10 11">
    <name type="scientific">Candidatus Azambacteria bacterium RIFCSPLOWO2_01_FULL_37_9</name>
    <dbReference type="NCBI Taxonomy" id="1797297"/>
    <lineage>
        <taxon>Bacteria</taxon>
        <taxon>Candidatus Azamiibacteriota</taxon>
    </lineage>
</organism>
<dbReference type="CDD" id="cd01335">
    <property type="entry name" value="Radical_SAM"/>
    <property type="match status" value="1"/>
</dbReference>
<evidence type="ECO:0000259" key="9">
    <source>
        <dbReference type="PROSITE" id="PS51918"/>
    </source>
</evidence>
<dbReference type="Gene3D" id="3.40.50.280">
    <property type="entry name" value="Cobalamin-binding domain"/>
    <property type="match status" value="1"/>
</dbReference>
<evidence type="ECO:0000256" key="1">
    <source>
        <dbReference type="ARBA" id="ARBA00001966"/>
    </source>
</evidence>
<dbReference type="PROSITE" id="PS51332">
    <property type="entry name" value="B12_BINDING"/>
    <property type="match status" value="1"/>
</dbReference>
<dbReference type="AlphaFoldDB" id="A0A1F5C7K8"/>
<dbReference type="Gene3D" id="3.80.30.20">
    <property type="entry name" value="tm_1862 like domain"/>
    <property type="match status" value="1"/>
</dbReference>
<dbReference type="InterPro" id="IPR023404">
    <property type="entry name" value="rSAM_horseshoe"/>
</dbReference>
<reference evidence="10 11" key="1">
    <citation type="journal article" date="2016" name="Nat. Commun.">
        <title>Thousands of microbial genomes shed light on interconnected biogeochemical processes in an aquifer system.</title>
        <authorList>
            <person name="Anantharaman K."/>
            <person name="Brown C.T."/>
            <person name="Hug L.A."/>
            <person name="Sharon I."/>
            <person name="Castelle C.J."/>
            <person name="Probst A.J."/>
            <person name="Thomas B.C."/>
            <person name="Singh A."/>
            <person name="Wilkins M.J."/>
            <person name="Karaoz U."/>
            <person name="Brodie E.L."/>
            <person name="Williams K.H."/>
            <person name="Hubbard S.S."/>
            <person name="Banfield J.F."/>
        </authorList>
    </citation>
    <scope>NUCLEOTIDE SEQUENCE [LARGE SCALE GENOMIC DNA]</scope>
</reference>
<name>A0A1F5C7K8_9BACT</name>
<dbReference type="GO" id="GO:0003824">
    <property type="term" value="F:catalytic activity"/>
    <property type="evidence" value="ECO:0007669"/>
    <property type="project" value="InterPro"/>
</dbReference>
<proteinExistence type="predicted"/>
<evidence type="ECO:0000256" key="3">
    <source>
        <dbReference type="ARBA" id="ARBA00022679"/>
    </source>
</evidence>
<gene>
    <name evidence="10" type="ORF">A2907_00180</name>
</gene>
<accession>A0A1F5C7K8</accession>
<dbReference type="InterPro" id="IPR006638">
    <property type="entry name" value="Elp3/MiaA/NifB-like_rSAM"/>
</dbReference>
<evidence type="ECO:0000256" key="2">
    <source>
        <dbReference type="ARBA" id="ARBA00022603"/>
    </source>
</evidence>
<dbReference type="InterPro" id="IPR051198">
    <property type="entry name" value="BchE-like"/>
</dbReference>
<comment type="cofactor">
    <cofactor evidence="1">
        <name>[4Fe-4S] cluster</name>
        <dbReference type="ChEBI" id="CHEBI:49883"/>
    </cofactor>
</comment>
<keyword evidence="7" id="KW-0411">Iron-sulfur</keyword>
<dbReference type="SFLD" id="SFLDG01082">
    <property type="entry name" value="B12-binding_domain_containing"/>
    <property type="match status" value="1"/>
</dbReference>
<sequence length="475" mass="55119">MLIKSGSRKKVVLIESQSPGHHVFSMVLLPRIGIILLGTILRNMGYDVTIIVENFHGIDWKKIQEADIVCISLITCTSIGGYKIAKRCREMGKTVIIGGSHPTFMAEEAAQYADYVCIGEAEWSFPELVNAILRNDSNPKDVNGIAYKMDELLIKTKPSRPVTSQDLNNFPFPDFSLIYGNPKMKITPIVSSRGCPHSCDFCSVIVMFGRKMRYRNEDNVFEEIKDQKPRHIFFYDDNFTINKERTWNILTRIMSLPKNKRPTWSAQVDVGIASDKDLIRFMGKSGCEYVYVGFESINQKTLEAYNKKQDIGKIKRCIEAFHKNGINIHGMFVFDPKNDNSDIIDETCRFVEDTKIETVQFLNLTPLPGTPLWQREEKNLLTRDWSLFDAHHTVLEAQKMTTLNMQEETINAMKRFYSLSRVWSLYREGNKLAARFRMLGWYIVKKWERDEKGNNKYLEFLKLRSMFLDEFRIKK</sequence>
<dbReference type="GO" id="GO:0005829">
    <property type="term" value="C:cytosol"/>
    <property type="evidence" value="ECO:0007669"/>
    <property type="project" value="TreeGrafter"/>
</dbReference>
<dbReference type="GO" id="GO:0031419">
    <property type="term" value="F:cobalamin binding"/>
    <property type="evidence" value="ECO:0007669"/>
    <property type="project" value="InterPro"/>
</dbReference>
<evidence type="ECO:0000256" key="7">
    <source>
        <dbReference type="ARBA" id="ARBA00023014"/>
    </source>
</evidence>
<dbReference type="Pfam" id="PF02310">
    <property type="entry name" value="B12-binding"/>
    <property type="match status" value="1"/>
</dbReference>